<evidence type="ECO:0000313" key="2">
    <source>
        <dbReference type="EMBL" id="MCL7028239.1"/>
    </source>
</evidence>
<sequence length="162" mass="18446">MQNLVVRVSKYVLPKTKSMEYLKIAEETGMSSPKRGSPRLLLSARNHKATAKSNLLESVAQIHGAGVVSRTDENGVVRMKILVKKQDLKQMLEMMNNGNKSITPTNDTQHHQQSSTLVSSNLSLEQRLHSMRRRHQRRVQHVKGGNRRTWRPALQSIPEDNF</sequence>
<organism evidence="2 3">
    <name type="scientific">Papaver nudicaule</name>
    <name type="common">Iceland poppy</name>
    <dbReference type="NCBI Taxonomy" id="74823"/>
    <lineage>
        <taxon>Eukaryota</taxon>
        <taxon>Viridiplantae</taxon>
        <taxon>Streptophyta</taxon>
        <taxon>Embryophyta</taxon>
        <taxon>Tracheophyta</taxon>
        <taxon>Spermatophyta</taxon>
        <taxon>Magnoliopsida</taxon>
        <taxon>Ranunculales</taxon>
        <taxon>Papaveraceae</taxon>
        <taxon>Papaveroideae</taxon>
        <taxon>Papaver</taxon>
    </lineage>
</organism>
<reference evidence="2" key="1">
    <citation type="submission" date="2022-03" db="EMBL/GenBank/DDBJ databases">
        <title>A functionally conserved STORR gene fusion in Papaver species that diverged 16.8 million years ago.</title>
        <authorList>
            <person name="Catania T."/>
        </authorList>
    </citation>
    <scope>NUCLEOTIDE SEQUENCE</scope>
    <source>
        <strain evidence="2">S-191538</strain>
    </source>
</reference>
<dbReference type="Proteomes" id="UP001177140">
    <property type="component" value="Unassembled WGS sequence"/>
</dbReference>
<comment type="caution">
    <text evidence="2">The sequence shown here is derived from an EMBL/GenBank/DDBJ whole genome shotgun (WGS) entry which is preliminary data.</text>
</comment>
<gene>
    <name evidence="2" type="ORF">MKW94_024665</name>
</gene>
<proteinExistence type="predicted"/>
<accession>A0AA41RWV1</accession>
<dbReference type="AlphaFoldDB" id="A0AA41RWV1"/>
<protein>
    <submittedName>
        <fullName evidence="2">Uncharacterized protein</fullName>
    </submittedName>
</protein>
<keyword evidence="3" id="KW-1185">Reference proteome</keyword>
<feature type="compositionally biased region" description="Basic residues" evidence="1">
    <location>
        <begin position="132"/>
        <end position="150"/>
    </location>
</feature>
<name>A0AA41RWV1_PAPNU</name>
<dbReference type="EMBL" id="JAJJMA010077041">
    <property type="protein sequence ID" value="MCL7028239.1"/>
    <property type="molecule type" value="Genomic_DNA"/>
</dbReference>
<evidence type="ECO:0000256" key="1">
    <source>
        <dbReference type="SAM" id="MobiDB-lite"/>
    </source>
</evidence>
<evidence type="ECO:0000313" key="3">
    <source>
        <dbReference type="Proteomes" id="UP001177140"/>
    </source>
</evidence>
<feature type="region of interest" description="Disordered" evidence="1">
    <location>
        <begin position="132"/>
        <end position="162"/>
    </location>
</feature>